<evidence type="ECO:0000259" key="3">
    <source>
        <dbReference type="Pfam" id="PF13399"/>
    </source>
</evidence>
<dbReference type="EMBL" id="JBHUNE010000001">
    <property type="protein sequence ID" value="MFD2756980.1"/>
    <property type="molecule type" value="Genomic_DNA"/>
</dbReference>
<evidence type="ECO:0000313" key="5">
    <source>
        <dbReference type="Proteomes" id="UP001597492"/>
    </source>
</evidence>
<keyword evidence="2" id="KW-1133">Transmembrane helix</keyword>
<comment type="caution">
    <text evidence="4">The sequence shown here is derived from an EMBL/GenBank/DDBJ whole genome shotgun (WGS) entry which is preliminary data.</text>
</comment>
<dbReference type="InterPro" id="IPR050922">
    <property type="entry name" value="LytR/CpsA/Psr_CW_biosynth"/>
</dbReference>
<name>A0ABW5UUR2_9MICO</name>
<protein>
    <submittedName>
        <fullName evidence="4">LytR C-terminal domain-containing protein</fullName>
    </submittedName>
</protein>
<evidence type="ECO:0000313" key="4">
    <source>
        <dbReference type="EMBL" id="MFD2756980.1"/>
    </source>
</evidence>
<dbReference type="Proteomes" id="UP001597492">
    <property type="component" value="Unassembled WGS sequence"/>
</dbReference>
<keyword evidence="2" id="KW-0812">Transmembrane</keyword>
<sequence length="193" mass="20246">MKYPKDRFDDFPNTLKRRGAHRAPRTWASKFMSWIVAIVAFVLLVGIGVGVMWMIDRQVQFTADMGGQQEETTAPEETGGATEAAPTETAAEPEATIDASISLTVLNGVGTPGLATAGTNVFVADGWTVGSTADADSYDYATTSIVIASEDQRGAALGAQETLGYGEITVDPNVAPEGTMTIILGQDAADALL</sequence>
<reference evidence="5" key="1">
    <citation type="journal article" date="2019" name="Int. J. Syst. Evol. Microbiol.">
        <title>The Global Catalogue of Microorganisms (GCM) 10K type strain sequencing project: providing services to taxonomists for standard genome sequencing and annotation.</title>
        <authorList>
            <consortium name="The Broad Institute Genomics Platform"/>
            <consortium name="The Broad Institute Genome Sequencing Center for Infectious Disease"/>
            <person name="Wu L."/>
            <person name="Ma J."/>
        </authorList>
    </citation>
    <scope>NUCLEOTIDE SEQUENCE [LARGE SCALE GENOMIC DNA]</scope>
    <source>
        <strain evidence="5">TISTR 1514</strain>
    </source>
</reference>
<evidence type="ECO:0000256" key="1">
    <source>
        <dbReference type="SAM" id="MobiDB-lite"/>
    </source>
</evidence>
<dbReference type="Pfam" id="PF13399">
    <property type="entry name" value="LytR_C"/>
    <property type="match status" value="1"/>
</dbReference>
<accession>A0ABW5UUR2</accession>
<dbReference type="InterPro" id="IPR027381">
    <property type="entry name" value="LytR/CpsA/Psr_C"/>
</dbReference>
<dbReference type="PANTHER" id="PTHR33392:SF6">
    <property type="entry name" value="POLYISOPRENYL-TEICHOIC ACID--PEPTIDOGLYCAN TEICHOIC ACID TRANSFERASE TAGU"/>
    <property type="match status" value="1"/>
</dbReference>
<evidence type="ECO:0000256" key="2">
    <source>
        <dbReference type="SAM" id="Phobius"/>
    </source>
</evidence>
<keyword evidence="2" id="KW-0472">Membrane</keyword>
<proteinExistence type="predicted"/>
<keyword evidence="5" id="KW-1185">Reference proteome</keyword>
<organism evidence="4 5">
    <name type="scientific">Gulosibacter faecalis</name>
    <dbReference type="NCBI Taxonomy" id="272240"/>
    <lineage>
        <taxon>Bacteria</taxon>
        <taxon>Bacillati</taxon>
        <taxon>Actinomycetota</taxon>
        <taxon>Actinomycetes</taxon>
        <taxon>Micrococcales</taxon>
        <taxon>Microbacteriaceae</taxon>
        <taxon>Gulosibacter</taxon>
    </lineage>
</organism>
<feature type="compositionally biased region" description="Low complexity" evidence="1">
    <location>
        <begin position="70"/>
        <end position="93"/>
    </location>
</feature>
<feature type="domain" description="LytR/CpsA/Psr regulator C-terminal" evidence="3">
    <location>
        <begin position="101"/>
        <end position="187"/>
    </location>
</feature>
<dbReference type="Gene3D" id="3.30.70.2390">
    <property type="match status" value="1"/>
</dbReference>
<dbReference type="RefSeq" id="WP_019618920.1">
    <property type="nucleotide sequence ID" value="NZ_JBHUNE010000001.1"/>
</dbReference>
<gene>
    <name evidence="4" type="ORF">ACFSW7_01135</name>
</gene>
<feature type="transmembrane region" description="Helical" evidence="2">
    <location>
        <begin position="31"/>
        <end position="55"/>
    </location>
</feature>
<dbReference type="PANTHER" id="PTHR33392">
    <property type="entry name" value="POLYISOPRENYL-TEICHOIC ACID--PEPTIDOGLYCAN TEICHOIC ACID TRANSFERASE TAGU"/>
    <property type="match status" value="1"/>
</dbReference>
<feature type="region of interest" description="Disordered" evidence="1">
    <location>
        <begin position="68"/>
        <end position="93"/>
    </location>
</feature>